<dbReference type="AlphaFoldDB" id="A0A8J3Y1D4"/>
<proteinExistence type="predicted"/>
<sequence>MPRASRRRGQAAQRHADTLRFVLFEARPAGLLFPQLVRASDLSPSQVRAGLACLRDIIAKNGWPPLIWTRADGYQLGAEPAALQAYERAVLTEKLTEFRRFLTGTVAPNAAAHPGDKWVKHITAQLNSIESTLDLVVSS</sequence>
<name>A0A8J3Y1D4_9ACTN</name>
<dbReference type="RefSeq" id="WP_203949148.1">
    <property type="nucleotide sequence ID" value="NZ_BOOR01000077.1"/>
</dbReference>
<evidence type="ECO:0000313" key="1">
    <source>
        <dbReference type="EMBL" id="GII59073.1"/>
    </source>
</evidence>
<comment type="caution">
    <text evidence="1">The sequence shown here is derived from an EMBL/GenBank/DDBJ whole genome shotgun (WGS) entry which is preliminary data.</text>
</comment>
<accession>A0A8J3Y1D4</accession>
<protein>
    <recommendedName>
        <fullName evidence="3">RacP protein</fullName>
    </recommendedName>
</protein>
<evidence type="ECO:0008006" key="3">
    <source>
        <dbReference type="Google" id="ProtNLM"/>
    </source>
</evidence>
<dbReference type="EMBL" id="BOOR01000077">
    <property type="protein sequence ID" value="GII59073.1"/>
    <property type="molecule type" value="Genomic_DNA"/>
</dbReference>
<keyword evidence="2" id="KW-1185">Reference proteome</keyword>
<gene>
    <name evidence="1" type="ORF">Pth03_74620</name>
</gene>
<evidence type="ECO:0000313" key="2">
    <source>
        <dbReference type="Proteomes" id="UP000605992"/>
    </source>
</evidence>
<dbReference type="Proteomes" id="UP000605992">
    <property type="component" value="Unassembled WGS sequence"/>
</dbReference>
<reference evidence="1" key="1">
    <citation type="submission" date="2021-01" db="EMBL/GenBank/DDBJ databases">
        <title>Whole genome shotgun sequence of Planotetraspora thailandica NBRC 104271.</title>
        <authorList>
            <person name="Komaki H."/>
            <person name="Tamura T."/>
        </authorList>
    </citation>
    <scope>NUCLEOTIDE SEQUENCE</scope>
    <source>
        <strain evidence="1">NBRC 104271</strain>
    </source>
</reference>
<organism evidence="1 2">
    <name type="scientific">Planotetraspora thailandica</name>
    <dbReference type="NCBI Taxonomy" id="487172"/>
    <lineage>
        <taxon>Bacteria</taxon>
        <taxon>Bacillati</taxon>
        <taxon>Actinomycetota</taxon>
        <taxon>Actinomycetes</taxon>
        <taxon>Streptosporangiales</taxon>
        <taxon>Streptosporangiaceae</taxon>
        <taxon>Planotetraspora</taxon>
    </lineage>
</organism>